<sequence>MTTTKSSRQTKTPALLTLHRPLSPPMSPGGSLQTLSDDDRWALSYINVAHLQPILEAVDDDGSGFVSIAEANNFASKRPKGWSLPQWVAFWAAGWHPTVTWYKNRIRNILYAMNNLMLRIHPANTDFANTYFAGQGISQAERLLRSTRSAPSRAYEDPHLRRLAEQFQYMEEEKLKTKLEELLYYLDDTATIRGITGQRRIERYIFPILYLLLRRHLDILHLATVHILFEAEFTAMASSLSTLFTVVDERLDTLEAVLKSNSLDPKERLGHFAFGMFQALYDPELKERGGKRRSDNTIVQYMLDDGYEWEQEYHYLDIRHNDDQRVQKATFDRLNVEILRYGHSDEWAGQYEFDIHHPSPVTPVSEVDGTWVGRFMQLTDDREWGPLTSVVITSSGDEFTGAAESYYYGLMEIKGTFDSKQKKIDLVLVFNSRDAAWHGDYDPHMQIIEGSMPLVDEDNRATDVTLFFFLRRVPADAWRFLYSDTELAAGAARARWRFAIAATLHEVRRRNFSRSYMRNRLQEAKRWMELVKKARTFNRNLTPASPLTTEEAEELQRFNAVVRPCDAQFYSTVVDHQLQQLVTHGCFCDGCSRDIHGARQFCVQCMDATFSDWVDICSSCIEKGAVPQQRGFTHLLSHLQIKVYRYLHDGDMAWTIPEAKVIAGRAKKTLKLAASADASAETAAVKTKTTLTSRQDNETTTTAFQRPQCASCGEAISPPCFVCIFCTPDVYTCMKCESNRLSLNPDPFAGTAHKLFHALVYIFNTDPIPEIVATDAKLNNMGKNITDLDTRMTSLESKMTSLDSRMNSVDQRLEALEQRLENRLQALENILHAVGEKLLGGNM</sequence>
<gene>
    <name evidence="6" type="ORF">MSAN_01078300</name>
</gene>
<dbReference type="Gene3D" id="3.30.60.90">
    <property type="match status" value="1"/>
</dbReference>
<dbReference type="InterPro" id="IPR043145">
    <property type="entry name" value="Znf_ZZ_sf"/>
</dbReference>
<accession>A0A8H6YUN1</accession>
<keyword evidence="3" id="KW-0862">Zinc</keyword>
<dbReference type="GO" id="GO:0016301">
    <property type="term" value="F:kinase activity"/>
    <property type="evidence" value="ECO:0007669"/>
    <property type="project" value="UniProtKB-KW"/>
</dbReference>
<dbReference type="Proteomes" id="UP000623467">
    <property type="component" value="Unassembled WGS sequence"/>
</dbReference>
<organism evidence="6 7">
    <name type="scientific">Mycena sanguinolenta</name>
    <dbReference type="NCBI Taxonomy" id="230812"/>
    <lineage>
        <taxon>Eukaryota</taxon>
        <taxon>Fungi</taxon>
        <taxon>Dikarya</taxon>
        <taxon>Basidiomycota</taxon>
        <taxon>Agaricomycotina</taxon>
        <taxon>Agaricomycetes</taxon>
        <taxon>Agaricomycetidae</taxon>
        <taxon>Agaricales</taxon>
        <taxon>Marasmiineae</taxon>
        <taxon>Mycenaceae</taxon>
        <taxon>Mycena</taxon>
    </lineage>
</organism>
<feature type="region of interest" description="Disordered" evidence="5">
    <location>
        <begin position="1"/>
        <end position="32"/>
    </location>
</feature>
<evidence type="ECO:0000256" key="4">
    <source>
        <dbReference type="SAM" id="Coils"/>
    </source>
</evidence>
<dbReference type="AlphaFoldDB" id="A0A8H6YUN1"/>
<evidence type="ECO:0000256" key="3">
    <source>
        <dbReference type="ARBA" id="ARBA00022833"/>
    </source>
</evidence>
<keyword evidence="2" id="KW-0863">Zinc-finger</keyword>
<protein>
    <submittedName>
        <fullName evidence="6">Protein kinase domain-containing protein</fullName>
    </submittedName>
</protein>
<keyword evidence="6" id="KW-0418">Kinase</keyword>
<dbReference type="GO" id="GO:0008270">
    <property type="term" value="F:zinc ion binding"/>
    <property type="evidence" value="ECO:0007669"/>
    <property type="project" value="UniProtKB-KW"/>
</dbReference>
<dbReference type="OrthoDB" id="2122982at2759"/>
<keyword evidence="1" id="KW-0479">Metal-binding</keyword>
<dbReference type="Gene3D" id="1.20.1270.70">
    <property type="entry name" value="Designed single chain three-helix bundle"/>
    <property type="match status" value="1"/>
</dbReference>
<comment type="caution">
    <text evidence="6">The sequence shown here is derived from an EMBL/GenBank/DDBJ whole genome shotgun (WGS) entry which is preliminary data.</text>
</comment>
<evidence type="ECO:0000313" key="6">
    <source>
        <dbReference type="EMBL" id="KAF7364190.1"/>
    </source>
</evidence>
<dbReference type="EMBL" id="JACAZH010000007">
    <property type="protein sequence ID" value="KAF7364190.1"/>
    <property type="molecule type" value="Genomic_DNA"/>
</dbReference>
<feature type="compositionally biased region" description="Polar residues" evidence="5">
    <location>
        <begin position="1"/>
        <end position="12"/>
    </location>
</feature>
<feature type="coiled-coil region" evidence="4">
    <location>
        <begin position="799"/>
        <end position="837"/>
    </location>
</feature>
<reference evidence="6" key="1">
    <citation type="submission" date="2020-05" db="EMBL/GenBank/DDBJ databases">
        <title>Mycena genomes resolve the evolution of fungal bioluminescence.</title>
        <authorList>
            <person name="Tsai I.J."/>
        </authorList>
    </citation>
    <scope>NUCLEOTIDE SEQUENCE</scope>
    <source>
        <strain evidence="6">160909Yilan</strain>
    </source>
</reference>
<keyword evidence="6" id="KW-0808">Transferase</keyword>
<keyword evidence="4" id="KW-0175">Coiled coil</keyword>
<proteinExistence type="predicted"/>
<evidence type="ECO:0000256" key="1">
    <source>
        <dbReference type="ARBA" id="ARBA00022723"/>
    </source>
</evidence>
<dbReference type="SUPFAM" id="SSF57850">
    <property type="entry name" value="RING/U-box"/>
    <property type="match status" value="2"/>
</dbReference>
<evidence type="ECO:0000313" key="7">
    <source>
        <dbReference type="Proteomes" id="UP000623467"/>
    </source>
</evidence>
<name>A0A8H6YUN1_9AGAR</name>
<evidence type="ECO:0000256" key="5">
    <source>
        <dbReference type="SAM" id="MobiDB-lite"/>
    </source>
</evidence>
<evidence type="ECO:0000256" key="2">
    <source>
        <dbReference type="ARBA" id="ARBA00022771"/>
    </source>
</evidence>
<keyword evidence="7" id="KW-1185">Reference proteome</keyword>